<dbReference type="AlphaFoldDB" id="A0AAN8VCB5"/>
<evidence type="ECO:0000313" key="2">
    <source>
        <dbReference type="Proteomes" id="UP001370490"/>
    </source>
</evidence>
<reference evidence="1 2" key="1">
    <citation type="submission" date="2023-12" db="EMBL/GenBank/DDBJ databases">
        <title>A high-quality genome assembly for Dillenia turbinata (Dilleniales).</title>
        <authorList>
            <person name="Chanderbali A."/>
        </authorList>
    </citation>
    <scope>NUCLEOTIDE SEQUENCE [LARGE SCALE GENOMIC DNA]</scope>
    <source>
        <strain evidence="1">LSX21</strain>
        <tissue evidence="1">Leaf</tissue>
    </source>
</reference>
<organism evidence="1 2">
    <name type="scientific">Dillenia turbinata</name>
    <dbReference type="NCBI Taxonomy" id="194707"/>
    <lineage>
        <taxon>Eukaryota</taxon>
        <taxon>Viridiplantae</taxon>
        <taxon>Streptophyta</taxon>
        <taxon>Embryophyta</taxon>
        <taxon>Tracheophyta</taxon>
        <taxon>Spermatophyta</taxon>
        <taxon>Magnoliopsida</taxon>
        <taxon>eudicotyledons</taxon>
        <taxon>Gunneridae</taxon>
        <taxon>Pentapetalae</taxon>
        <taxon>Dilleniales</taxon>
        <taxon>Dilleniaceae</taxon>
        <taxon>Dillenia</taxon>
    </lineage>
</organism>
<gene>
    <name evidence="1" type="ORF">RJ641_001987</name>
</gene>
<dbReference type="Proteomes" id="UP001370490">
    <property type="component" value="Unassembled WGS sequence"/>
</dbReference>
<sequence length="87" mass="9885">MDYIFCPWTEEDLSKELDLQIKGAEKSSVWGLLGSPFHTSTLHHWQVIIMAVVLVLEISHKRINLFYGFNKPNPCGLDAFSHGVSKL</sequence>
<protein>
    <submittedName>
        <fullName evidence="1">Uncharacterized protein</fullName>
    </submittedName>
</protein>
<name>A0AAN8VCB5_9MAGN</name>
<dbReference type="EMBL" id="JBAMMX010000010">
    <property type="protein sequence ID" value="KAK6932363.1"/>
    <property type="molecule type" value="Genomic_DNA"/>
</dbReference>
<keyword evidence="2" id="KW-1185">Reference proteome</keyword>
<proteinExistence type="predicted"/>
<accession>A0AAN8VCB5</accession>
<evidence type="ECO:0000313" key="1">
    <source>
        <dbReference type="EMBL" id="KAK6932363.1"/>
    </source>
</evidence>
<comment type="caution">
    <text evidence="1">The sequence shown here is derived from an EMBL/GenBank/DDBJ whole genome shotgun (WGS) entry which is preliminary data.</text>
</comment>